<organism evidence="1 2">
    <name type="scientific">Pyrrhoderma noxium</name>
    <dbReference type="NCBI Taxonomy" id="2282107"/>
    <lineage>
        <taxon>Eukaryota</taxon>
        <taxon>Fungi</taxon>
        <taxon>Dikarya</taxon>
        <taxon>Basidiomycota</taxon>
        <taxon>Agaricomycotina</taxon>
        <taxon>Agaricomycetes</taxon>
        <taxon>Hymenochaetales</taxon>
        <taxon>Hymenochaetaceae</taxon>
        <taxon>Pyrrhoderma</taxon>
    </lineage>
</organism>
<name>A0A286USK8_9AGAM</name>
<proteinExistence type="predicted"/>
<dbReference type="EMBL" id="NBII01000002">
    <property type="protein sequence ID" value="PAV22593.1"/>
    <property type="molecule type" value="Genomic_DNA"/>
</dbReference>
<dbReference type="Proteomes" id="UP000217199">
    <property type="component" value="Unassembled WGS sequence"/>
</dbReference>
<sequence length="68" mass="7726">MSRAATARVAVSFRRLRVPIELVEQRVEICRDLAHALASGFYQSGRVKWVVCALLSMFLDVCRSSSRR</sequence>
<protein>
    <submittedName>
        <fullName evidence="1">Uncharacterized protein</fullName>
    </submittedName>
</protein>
<reference evidence="1 2" key="1">
    <citation type="journal article" date="2017" name="Mol. Ecol.">
        <title>Comparative and population genomic landscape of Phellinus noxius: A hypervariable fungus causing root rot in trees.</title>
        <authorList>
            <person name="Chung C.L."/>
            <person name="Lee T.J."/>
            <person name="Akiba M."/>
            <person name="Lee H.H."/>
            <person name="Kuo T.H."/>
            <person name="Liu D."/>
            <person name="Ke H.M."/>
            <person name="Yokoi T."/>
            <person name="Roa M.B."/>
            <person name="Lu M.J."/>
            <person name="Chang Y.Y."/>
            <person name="Ann P.J."/>
            <person name="Tsai J.N."/>
            <person name="Chen C.Y."/>
            <person name="Tzean S.S."/>
            <person name="Ota Y."/>
            <person name="Hattori T."/>
            <person name="Sahashi N."/>
            <person name="Liou R.F."/>
            <person name="Kikuchi T."/>
            <person name="Tsai I.J."/>
        </authorList>
    </citation>
    <scope>NUCLEOTIDE SEQUENCE [LARGE SCALE GENOMIC DNA]</scope>
    <source>
        <strain evidence="1 2">FFPRI411160</strain>
    </source>
</reference>
<dbReference type="AlphaFoldDB" id="A0A286USK8"/>
<accession>A0A286USK8</accession>
<evidence type="ECO:0000313" key="2">
    <source>
        <dbReference type="Proteomes" id="UP000217199"/>
    </source>
</evidence>
<evidence type="ECO:0000313" key="1">
    <source>
        <dbReference type="EMBL" id="PAV22593.1"/>
    </source>
</evidence>
<comment type="caution">
    <text evidence="1">The sequence shown here is derived from an EMBL/GenBank/DDBJ whole genome shotgun (WGS) entry which is preliminary data.</text>
</comment>
<keyword evidence="2" id="KW-1185">Reference proteome</keyword>
<gene>
    <name evidence="1" type="ORF">PNOK_0255000</name>
</gene>
<dbReference type="InParanoid" id="A0A286USK8"/>